<evidence type="ECO:0000259" key="3">
    <source>
        <dbReference type="Pfam" id="PF25224"/>
    </source>
</evidence>
<dbReference type="AlphaFoldDB" id="A0A1E5BJJ9"/>
<organism evidence="5 6">
    <name type="scientific">Vibrio genomosp. F10 str. ZF-129</name>
    <dbReference type="NCBI Taxonomy" id="1187848"/>
    <lineage>
        <taxon>Bacteria</taxon>
        <taxon>Pseudomonadati</taxon>
        <taxon>Pseudomonadota</taxon>
        <taxon>Gammaproteobacteria</taxon>
        <taxon>Vibrionales</taxon>
        <taxon>Vibrionaceae</taxon>
        <taxon>Vibrio</taxon>
    </lineage>
</organism>
<dbReference type="InterPro" id="IPR025178">
    <property type="entry name" value="Lnb_N"/>
</dbReference>
<protein>
    <submittedName>
        <fullName evidence="5">Uncharacterized protein</fullName>
    </submittedName>
</protein>
<dbReference type="Proteomes" id="UP000094741">
    <property type="component" value="Unassembled WGS sequence"/>
</dbReference>
<dbReference type="OrthoDB" id="9759948at2"/>
<accession>A0A1E5BJJ9</accession>
<dbReference type="Pfam" id="PF13387">
    <property type="entry name" value="Lnb_N"/>
    <property type="match status" value="1"/>
</dbReference>
<dbReference type="InterPro" id="IPR057165">
    <property type="entry name" value="DUF7843"/>
</dbReference>
<dbReference type="EMBL" id="AJYQ02000018">
    <property type="protein sequence ID" value="OEE37543.1"/>
    <property type="molecule type" value="Genomic_DNA"/>
</dbReference>
<evidence type="ECO:0000313" key="5">
    <source>
        <dbReference type="EMBL" id="OEE37543.1"/>
    </source>
</evidence>
<evidence type="ECO:0000259" key="2">
    <source>
        <dbReference type="Pfam" id="PF25222"/>
    </source>
</evidence>
<proteinExistence type="predicted"/>
<dbReference type="InterPro" id="IPR057164">
    <property type="entry name" value="DUF7842"/>
</dbReference>
<evidence type="ECO:0000259" key="1">
    <source>
        <dbReference type="Pfam" id="PF13387"/>
    </source>
</evidence>
<evidence type="ECO:0000313" key="6">
    <source>
        <dbReference type="Proteomes" id="UP000094741"/>
    </source>
</evidence>
<reference evidence="5 6" key="1">
    <citation type="journal article" date="2012" name="Science">
        <title>Ecological populations of bacteria act as socially cohesive units of antibiotic production and resistance.</title>
        <authorList>
            <person name="Cordero O.X."/>
            <person name="Wildschutte H."/>
            <person name="Kirkup B."/>
            <person name="Proehl S."/>
            <person name="Ngo L."/>
            <person name="Hussain F."/>
            <person name="Le Roux F."/>
            <person name="Mincer T."/>
            <person name="Polz M.F."/>
        </authorList>
    </citation>
    <scope>NUCLEOTIDE SEQUENCE [LARGE SCALE GENOMIC DNA]</scope>
    <source>
        <strain evidence="5 6">ZF-129</strain>
    </source>
</reference>
<feature type="domain" description="Lnb N-terminal periplasmic" evidence="1">
    <location>
        <begin position="131"/>
        <end position="301"/>
    </location>
</feature>
<sequence length="627" mass="71135">MNFWTVGFSLTISVSATFCSFAQSSTNSLSASFNADEFSFSELSQHPYWLKLGHYVDKPLRGLQSAVDKDEFFLAADGKVNPETELIATVENLYSTDSEIAQLTQCQYPARYSWLESLHGREAVLHCPDLKNWLDVLDPEGMTLVFPTAFMNDPSSMFGHTLLRVDAKDQTRHKELVAFAINFAAEPETQDNPALYAMRGLFGSYPGRFAVMPYYRKVREYNDIESRDIWEYKLNFTESEVNRVLLHLWEMQRAEFDYYFLDENCSYQLLALLELARDDLSLITDFPLQAIPSDTVEALAKNGLLETPRYREAFGTRLLHQANEIDQRLFDASIRAKQGEFPSDVEFDEDERAAILEFAYEWLNFELYEDGLDRDAKAKQLTQLLYQRSRIKVDSPFASVPVPEISPEQGHASARVGLGLQTSNNSTDKATLEWRAAYHDLLDSQAGFIPGAQISFLDTQLSIDEDSNTRLDRLYLLDAMSLAPSNRIFNSLAWNVRAGFDRKPSTDKLAGRWFGQAGVGKAWGQADKLHAYSLLSTELSGGQLTQYDATVGIGVEAGLLYQVADQHRIGLQGQYLALIDSNAEQNSSATASWHWTLNRHWAVRSQVSYQHWTREDTSAKLTAYLYY</sequence>
<evidence type="ECO:0000259" key="4">
    <source>
        <dbReference type="Pfam" id="PF25225"/>
    </source>
</evidence>
<dbReference type="eggNOG" id="ENOG502Z92U">
    <property type="taxonomic scope" value="Bacteria"/>
</dbReference>
<feature type="domain" description="DUF7840" evidence="2">
    <location>
        <begin position="405"/>
        <end position="626"/>
    </location>
</feature>
<dbReference type="Pfam" id="PF25224">
    <property type="entry name" value="DUF7842"/>
    <property type="match status" value="1"/>
</dbReference>
<feature type="domain" description="DUF7842" evidence="3">
    <location>
        <begin position="309"/>
        <end position="394"/>
    </location>
</feature>
<gene>
    <name evidence="5" type="ORF">A1QO_17565</name>
</gene>
<dbReference type="STRING" id="1187848.A1QO_17565"/>
<name>A0A1E5BJJ9_9VIBR</name>
<dbReference type="RefSeq" id="WP_017041373.1">
    <property type="nucleotide sequence ID" value="NZ_AJYQ02000018.1"/>
</dbReference>
<feature type="domain" description="DUF7843" evidence="4">
    <location>
        <begin position="42"/>
        <end position="116"/>
    </location>
</feature>
<dbReference type="InterPro" id="IPR057162">
    <property type="entry name" value="DUF7840"/>
</dbReference>
<comment type="caution">
    <text evidence="5">The sequence shown here is derived from an EMBL/GenBank/DDBJ whole genome shotgun (WGS) entry which is preliminary data.</text>
</comment>
<dbReference type="Pfam" id="PF25222">
    <property type="entry name" value="DUF7840"/>
    <property type="match status" value="1"/>
</dbReference>
<dbReference type="Pfam" id="PF25225">
    <property type="entry name" value="DUF7843"/>
    <property type="match status" value="1"/>
</dbReference>